<dbReference type="InterPro" id="IPR049552">
    <property type="entry name" value="PKS_DH_N"/>
</dbReference>
<dbReference type="Gene3D" id="3.10.129.110">
    <property type="entry name" value="Polyketide synthase dehydratase"/>
    <property type="match status" value="1"/>
</dbReference>
<keyword evidence="5" id="KW-0808">Transferase</keyword>
<dbReference type="Pfam" id="PF21089">
    <property type="entry name" value="PKS_DH_N"/>
    <property type="match status" value="1"/>
</dbReference>
<dbReference type="Gene3D" id="3.40.50.1820">
    <property type="entry name" value="alpha/beta hydrolase"/>
    <property type="match status" value="1"/>
</dbReference>
<name>A0A8H6CIZ5_9LECA</name>
<dbReference type="InterPro" id="IPR006162">
    <property type="entry name" value="Ppantetheine_attach_site"/>
</dbReference>
<dbReference type="SMART" id="SM00827">
    <property type="entry name" value="PKS_AT"/>
    <property type="match status" value="1"/>
</dbReference>
<dbReference type="InterPro" id="IPR013217">
    <property type="entry name" value="Methyltransf_12"/>
</dbReference>
<dbReference type="Pfam" id="PF00109">
    <property type="entry name" value="ketoacyl-synt"/>
    <property type="match status" value="1"/>
</dbReference>
<dbReference type="InterPro" id="IPR029058">
    <property type="entry name" value="AB_hydrolase_fold"/>
</dbReference>
<feature type="region of interest" description="N-terminal hotdog fold" evidence="7">
    <location>
        <begin position="1284"/>
        <end position="1411"/>
    </location>
</feature>
<dbReference type="PROSITE" id="PS00606">
    <property type="entry name" value="KS3_1"/>
    <property type="match status" value="1"/>
</dbReference>
<sequence>MASTHDELPSMAVFSPQSKAPQEAYLDELRSYLCGKAELRPLLDAIEDLPNTWSIFADNNPDIAALSQGLRYTQALSDWVRNGNSSRIANVMSGILSLPLLTIIQTVQYFQFLEVKRLRHHDFIARLRDRGGVQGYCGGLMPAIAIACSASEAEVAINASKAMGIALGVGAYGELGDDENIEGPTTIVVRLKYPGQAQEIIEDFNDAHISAITDPKTVSIVGTSKSLAEIQVRAKARGMQTQAMHLRGKVHNPENADLAQELCTLCDKHESLLLPDASHLKSPLRSNKNGEKILEGSLNHEAIETILASCCQWYNLLNGVCRDLEKTGTQTHLFAAFGIGDCIPLAPFHKAGLQITKLDILSFIKALMPPVLPVSDFGVKYAYPTDAVAVVGMACRLPGANNIEELWDLISSGISTVAPVPQDRVDIAHSFRALQDPKWAAKQQWWGNFISDIGCFDHSFFRMSPREAASMDPQQRILLETAYQAMESSGYLGSHRRETGDPVGVFLGASFVEYLDNTSANPPTAYTSTGTIRAFLSGKISYHFGWTGPSEILDTACSSSLVAINRACKAIQNDECSIALTGGVNLITGVHNYLDLAKAGFLSPTGQCKPFDSGADGYCRSEGVGLVVLKRLNQALTDQDQILGVIPGAGTNQGGLSPSLTVPHSAAQVKLYRGILHQAGMRPEQVSYCEAHGTGTQAGDPLEVASVREVFGSPERQDYMQLGSIKGNIGHCETAAGVAGLLKALVMVNKAAIPPLASHKSLNPKIPALGTDRLAISSTLEAWKASPRAALVNSYGAAGSNSAVLVCQAPDNDRQPARWSPPLDFAYPIILSAVSKASLVANAEKLATFLETSKCTIADVAFTLVEKRKRHPIRFVSMASNMPGMVKSLRSIQDPSDAPQPRKVVLTFAGQSRQSVGLNKNLYDSFPLFRQHLDACNELLQQSGFSSCIPAVFDKEPVGDIVALQCGLFAVQYACAMAWIDSGLQVEAVVGHSFGELTALAVSGILSLKDAIKLVATRAVLMQSKWGPHKGTMLLVGAAAEVVRKIISGRQDVEIACHNAPTTQIVVGTESAISEVENLVSQDSEYGGIKCKRLDVTHGFHSRFTEPLLKDLSAVANSMAFKAPSIHLESCTFEELPQVGPERIVRHTREPVFFHQAVRRLEQRFGSCLWLEAGFDSPITAMIKRAVETPEKHHFQDLKTPSGTNPTVLLPTITTKLWQEGASTSFWGFRPLHETHVKQVWLPPYQFERSYHWMPYTDHALEMSENQAIGGKAKPVMETSSKPLQLVEPRTKPKEEGEYTINTQAQRYTGIVSGHAVLNKPLCPAAMYMECAVMAAQLSLGKTESQGLWFEDLTFEAPLGVDHGRDVTVVLKKDGSDKAWSFVARSVSKANPSPKPTLHAKGKFGFSSTTRFDRYDRLMTGRIAQLKEQPEVEKLKSKRAYELFSRIVVYAELLKGISSITLGESEALAMIDVPLHSNTNDSSATGICDTIALDTFIQVAGLLINSSAHCAGDQVFVATGVENFSMGAACDFDRSRNWIVYAMFTPVGDGKAMGDVFVLTRDNVVVMTVMGVQFTRLPVTRLDKLLDSANPKARDAPVAKPTQPTQPHFIDATPVTSSQKQSDSDSDEDGLQSGSSSNTSLDSDSEGPDDDGSVKTLKSLIASYVGLAEDAISDEANIADLGVDSLAATELADEVSNTFSTEVAGDEIQMMTFGELCQKVAPQKASRPSKASKPAPTQISTIAPLPSVLPGKPEGSKPVAEALSRANPALSDTTVLQSDPIQILRECDPLIGTSADKHGFTDYWDLVAPKQNQLVLTYIGEELRKLNLDLWTAEAGAILPNIAYLPKHEQVVQRLWDILADHGIVYPYDSKMIRSSKPLSTTPSTDLLKEINASFPKYANENTLMSVTAPYFAEGLAGKTDHIGLLFGNQFGQECLNDFYNNSPQLAVMTSHLLNFFNKLLADNPPEGPLRILEVGAGFGGTTRRLAEMLEKNGRPVEYTFTDVSSLLVKEARKKFAKYSWMDFQSLNLEKDPPASLQGTYDIVIGTNVVHATSNIVNSTKRLRSLLKKGGFMVLSEVTRIVDWYDLVYGLLDGWWAFKDSRTYPLQPADDWVRDLQQAGFESVSYSKGDTEESNTQQLIIGSTKPSKVPSTSESVKARLRQSYRTETMPYKIVEDTKILADVYFPESPAPTEPMPIALMIHGGGYMTLSKRAIRPHQTQLLLDNGYLPVSIDYRLCPEIDLIAGPMTDVRDALGWLRTKLPEIAQARGVVVDPAKIIAIGWSTGGHLAMTTAWTCEEVGQKPPAAILCFYGPTDFESEEIDRPRAEQYPERSMSLDNIRKSLSTTPITSYDSPTGSDGTNLGWVRPGDPRSELVLSLFKESHGLRVMLNGLSSAALATPPPRAKVHAISPMAQLKAGRYTVPTFVIHSDRDEITPFAASEAFVTELTARGVRGGLGRVKGKGHIHDLALKPGEDGWEDGVGVGYDFVFRVVGRGG</sequence>
<evidence type="ECO:0000313" key="12">
    <source>
        <dbReference type="EMBL" id="KAF6224307.1"/>
    </source>
</evidence>
<dbReference type="Pfam" id="PF02801">
    <property type="entry name" value="Ketoacyl-synt_C"/>
    <property type="match status" value="1"/>
</dbReference>
<keyword evidence="2" id="KW-0596">Phosphopantetheine</keyword>
<feature type="active site" description="Proton acceptor; for dehydratase activity" evidence="7">
    <location>
        <position position="1315"/>
    </location>
</feature>
<dbReference type="InterPro" id="IPR050091">
    <property type="entry name" value="PKS_NRPS_Biosynth_Enz"/>
</dbReference>
<protein>
    <recommendedName>
        <fullName evidence="14">Polyketide synthase</fullName>
    </recommendedName>
</protein>
<evidence type="ECO:0000256" key="4">
    <source>
        <dbReference type="ARBA" id="ARBA00022603"/>
    </source>
</evidence>
<dbReference type="EMBL" id="JACCJB010000009">
    <property type="protein sequence ID" value="KAF6224307.1"/>
    <property type="molecule type" value="Genomic_DNA"/>
</dbReference>
<dbReference type="SMART" id="SM00825">
    <property type="entry name" value="PKS_KS"/>
    <property type="match status" value="1"/>
</dbReference>
<dbReference type="InterPro" id="IPR016035">
    <property type="entry name" value="Acyl_Trfase/lysoPLipase"/>
</dbReference>
<dbReference type="InterPro" id="IPR018201">
    <property type="entry name" value="Ketoacyl_synth_AS"/>
</dbReference>
<dbReference type="Pfam" id="PF16073">
    <property type="entry name" value="SAT"/>
    <property type="match status" value="1"/>
</dbReference>
<dbReference type="Gene3D" id="3.40.47.10">
    <property type="match status" value="1"/>
</dbReference>
<evidence type="ECO:0000256" key="5">
    <source>
        <dbReference type="ARBA" id="ARBA00022679"/>
    </source>
</evidence>
<feature type="region of interest" description="Disordered" evidence="8">
    <location>
        <begin position="1722"/>
        <end position="1759"/>
    </location>
</feature>
<dbReference type="Pfam" id="PF18558">
    <property type="entry name" value="HTH_51"/>
    <property type="match status" value="1"/>
</dbReference>
<dbReference type="InterPro" id="IPR049492">
    <property type="entry name" value="BD-FAE-like_dom"/>
</dbReference>
<reference evidence="12 13" key="1">
    <citation type="journal article" date="2020" name="Genomics">
        <title>Complete, high-quality genomes from long-read metagenomic sequencing of two wolf lichen thalli reveals enigmatic genome architecture.</title>
        <authorList>
            <person name="McKenzie S.K."/>
            <person name="Walston R.F."/>
            <person name="Allen J.L."/>
        </authorList>
    </citation>
    <scope>NUCLEOTIDE SEQUENCE [LARGE SCALE GENOMIC DNA]</scope>
    <source>
        <strain evidence="12">WasteWater1</strain>
    </source>
</reference>
<evidence type="ECO:0000259" key="11">
    <source>
        <dbReference type="PROSITE" id="PS52019"/>
    </source>
</evidence>
<dbReference type="InterPro" id="IPR014043">
    <property type="entry name" value="Acyl_transferase_dom"/>
</dbReference>
<dbReference type="GO" id="GO:0008168">
    <property type="term" value="F:methyltransferase activity"/>
    <property type="evidence" value="ECO:0007669"/>
    <property type="project" value="UniProtKB-KW"/>
</dbReference>
<dbReference type="GO" id="GO:0044550">
    <property type="term" value="P:secondary metabolite biosynthetic process"/>
    <property type="evidence" value="ECO:0007669"/>
    <property type="project" value="TreeGrafter"/>
</dbReference>
<dbReference type="SUPFAM" id="SSF52151">
    <property type="entry name" value="FabD/lysophospholipase-like"/>
    <property type="match status" value="1"/>
</dbReference>
<dbReference type="SUPFAM" id="SSF53901">
    <property type="entry name" value="Thiolase-like"/>
    <property type="match status" value="1"/>
</dbReference>
<dbReference type="InterPro" id="IPR014030">
    <property type="entry name" value="Ketoacyl_synth_N"/>
</dbReference>
<dbReference type="CDD" id="cd02440">
    <property type="entry name" value="AdoMet_MTases"/>
    <property type="match status" value="1"/>
</dbReference>
<evidence type="ECO:0000313" key="13">
    <source>
        <dbReference type="Proteomes" id="UP000593566"/>
    </source>
</evidence>
<proteinExistence type="predicted"/>
<dbReference type="Pfam" id="PF22621">
    <property type="entry name" value="CurL-like_PKS_C"/>
    <property type="match status" value="1"/>
</dbReference>
<feature type="compositionally biased region" description="Low complexity" evidence="8">
    <location>
        <begin position="1631"/>
        <end position="1642"/>
    </location>
</feature>
<dbReference type="Pfam" id="PF00550">
    <property type="entry name" value="PP-binding"/>
    <property type="match status" value="1"/>
</dbReference>
<dbReference type="InterPro" id="IPR020841">
    <property type="entry name" value="PKS_Beta-ketoAc_synthase_dom"/>
</dbReference>
<dbReference type="Gene3D" id="3.30.70.3290">
    <property type="match status" value="1"/>
</dbReference>
<feature type="domain" description="PKS/mFAS DH" evidence="11">
    <location>
        <begin position="1284"/>
        <end position="1583"/>
    </location>
</feature>
<dbReference type="InterPro" id="IPR014031">
    <property type="entry name" value="Ketoacyl_synth_C"/>
</dbReference>
<dbReference type="GO" id="GO:0004312">
    <property type="term" value="F:fatty acid synthase activity"/>
    <property type="evidence" value="ECO:0007669"/>
    <property type="project" value="TreeGrafter"/>
</dbReference>
<dbReference type="PROSITE" id="PS50075">
    <property type="entry name" value="CARRIER"/>
    <property type="match status" value="1"/>
</dbReference>
<feature type="domain" description="Ketosynthase family 3 (KS3)" evidence="10">
    <location>
        <begin position="385"/>
        <end position="808"/>
    </location>
</feature>
<dbReference type="InterPro" id="IPR001227">
    <property type="entry name" value="Ac_transferase_dom_sf"/>
</dbReference>
<dbReference type="PANTHER" id="PTHR43775">
    <property type="entry name" value="FATTY ACID SYNTHASE"/>
    <property type="match status" value="1"/>
</dbReference>
<dbReference type="InterPro" id="IPR049551">
    <property type="entry name" value="PKS_DH_C"/>
</dbReference>
<feature type="domain" description="Carrier" evidence="9">
    <location>
        <begin position="1648"/>
        <end position="1724"/>
    </location>
</feature>
<dbReference type="GO" id="GO:0006633">
    <property type="term" value="P:fatty acid biosynthetic process"/>
    <property type="evidence" value="ECO:0007669"/>
    <property type="project" value="InterPro"/>
</dbReference>
<dbReference type="InterPro" id="IPR009081">
    <property type="entry name" value="PP-bd_ACP"/>
</dbReference>
<gene>
    <name evidence="12" type="ORF">HO133_010884</name>
</gene>
<organism evidence="12 13">
    <name type="scientific">Letharia lupina</name>
    <dbReference type="NCBI Taxonomy" id="560253"/>
    <lineage>
        <taxon>Eukaryota</taxon>
        <taxon>Fungi</taxon>
        <taxon>Dikarya</taxon>
        <taxon>Ascomycota</taxon>
        <taxon>Pezizomycotina</taxon>
        <taxon>Lecanoromycetes</taxon>
        <taxon>OSLEUM clade</taxon>
        <taxon>Lecanoromycetidae</taxon>
        <taxon>Lecanorales</taxon>
        <taxon>Lecanorineae</taxon>
        <taxon>Parmeliaceae</taxon>
        <taxon>Letharia</taxon>
    </lineage>
</organism>
<evidence type="ECO:0000256" key="6">
    <source>
        <dbReference type="ARBA" id="ARBA00023268"/>
    </source>
</evidence>
<dbReference type="InterPro" id="IPR036736">
    <property type="entry name" value="ACP-like_sf"/>
</dbReference>
<keyword evidence="3" id="KW-0597">Phosphoprotein</keyword>
<dbReference type="PROSITE" id="PS52004">
    <property type="entry name" value="KS3_2"/>
    <property type="match status" value="1"/>
</dbReference>
<evidence type="ECO:0000259" key="10">
    <source>
        <dbReference type="PROSITE" id="PS52004"/>
    </source>
</evidence>
<dbReference type="InterPro" id="IPR041068">
    <property type="entry name" value="HTH_51"/>
</dbReference>
<evidence type="ECO:0000256" key="1">
    <source>
        <dbReference type="ARBA" id="ARBA00004721"/>
    </source>
</evidence>
<evidence type="ECO:0008006" key="14">
    <source>
        <dbReference type="Google" id="ProtNLM"/>
    </source>
</evidence>
<evidence type="ECO:0000259" key="9">
    <source>
        <dbReference type="PROSITE" id="PS50075"/>
    </source>
</evidence>
<dbReference type="Pfam" id="PF14765">
    <property type="entry name" value="PS-DH"/>
    <property type="match status" value="1"/>
</dbReference>
<dbReference type="PROSITE" id="PS52019">
    <property type="entry name" value="PKS_MFAS_DH"/>
    <property type="match status" value="1"/>
</dbReference>
<keyword evidence="4" id="KW-0489">Methyltransferase</keyword>
<dbReference type="InterPro" id="IPR042104">
    <property type="entry name" value="PKS_dehydratase_sf"/>
</dbReference>
<feature type="region of interest" description="Disordered" evidence="8">
    <location>
        <begin position="1590"/>
        <end position="1654"/>
    </location>
</feature>
<dbReference type="InterPro" id="IPR016036">
    <property type="entry name" value="Malonyl_transacylase_ACP-bd"/>
</dbReference>
<keyword evidence="6" id="KW-0511">Multifunctional enzyme</keyword>
<evidence type="ECO:0000256" key="2">
    <source>
        <dbReference type="ARBA" id="ARBA00022450"/>
    </source>
</evidence>
<dbReference type="PROSITE" id="PS00012">
    <property type="entry name" value="PHOSPHOPANTETHEINE"/>
    <property type="match status" value="1"/>
</dbReference>
<keyword evidence="13" id="KW-1185">Reference proteome</keyword>
<dbReference type="Pfam" id="PF00698">
    <property type="entry name" value="Acyl_transf_1"/>
    <property type="match status" value="1"/>
</dbReference>
<dbReference type="CDD" id="cd00833">
    <property type="entry name" value="PKS"/>
    <property type="match status" value="1"/>
</dbReference>
<comment type="caution">
    <text evidence="12">The sequence shown here is derived from an EMBL/GenBank/DDBJ whole genome shotgun (WGS) entry which is preliminary data.</text>
</comment>
<dbReference type="Pfam" id="PF08242">
    <property type="entry name" value="Methyltransf_12"/>
    <property type="match status" value="1"/>
</dbReference>
<dbReference type="Gene3D" id="1.10.1200.10">
    <property type="entry name" value="ACP-like"/>
    <property type="match status" value="1"/>
</dbReference>
<dbReference type="Pfam" id="PF20434">
    <property type="entry name" value="BD-FAE"/>
    <property type="match status" value="1"/>
</dbReference>
<dbReference type="Gene3D" id="3.40.50.150">
    <property type="entry name" value="Vaccinia Virus protein VP39"/>
    <property type="match status" value="1"/>
</dbReference>
<dbReference type="GeneID" id="59339274"/>
<dbReference type="InterPro" id="IPR049900">
    <property type="entry name" value="PKS_mFAS_DH"/>
</dbReference>
<dbReference type="SUPFAM" id="SSF47336">
    <property type="entry name" value="ACP-like"/>
    <property type="match status" value="1"/>
</dbReference>
<dbReference type="SUPFAM" id="SSF55048">
    <property type="entry name" value="Probable ACP-binding domain of malonyl-CoA ACP transacylase"/>
    <property type="match status" value="1"/>
</dbReference>
<dbReference type="InterPro" id="IPR032088">
    <property type="entry name" value="SAT"/>
</dbReference>
<comment type="pathway">
    <text evidence="1">Secondary metabolite biosynthesis; terpenoid biosynthesis.</text>
</comment>
<dbReference type="GO" id="GO:0004315">
    <property type="term" value="F:3-oxoacyl-[acyl-carrier-protein] synthase activity"/>
    <property type="evidence" value="ECO:0007669"/>
    <property type="project" value="InterPro"/>
</dbReference>
<feature type="active site" description="Proton donor; for dehydratase activity" evidence="7">
    <location>
        <position position="1494"/>
    </location>
</feature>
<dbReference type="RefSeq" id="XP_037153367.1">
    <property type="nucleotide sequence ID" value="XM_037301733.1"/>
</dbReference>
<dbReference type="PANTHER" id="PTHR43775:SF21">
    <property type="entry name" value="NON-REDUCING POLYKETIDE SYNTHASE AUSA-RELATED"/>
    <property type="match status" value="1"/>
</dbReference>
<dbReference type="GO" id="GO:0032259">
    <property type="term" value="P:methylation"/>
    <property type="evidence" value="ECO:0007669"/>
    <property type="project" value="UniProtKB-KW"/>
</dbReference>
<dbReference type="Proteomes" id="UP000593566">
    <property type="component" value="Unassembled WGS sequence"/>
</dbReference>
<evidence type="ECO:0000256" key="8">
    <source>
        <dbReference type="SAM" id="MobiDB-lite"/>
    </source>
</evidence>
<dbReference type="SUPFAM" id="SSF53335">
    <property type="entry name" value="S-adenosyl-L-methionine-dependent methyltransferases"/>
    <property type="match status" value="1"/>
</dbReference>
<dbReference type="SUPFAM" id="SSF53474">
    <property type="entry name" value="alpha/beta-Hydrolases"/>
    <property type="match status" value="1"/>
</dbReference>
<dbReference type="InterPro" id="IPR016039">
    <property type="entry name" value="Thiolase-like"/>
</dbReference>
<dbReference type="InterPro" id="IPR029063">
    <property type="entry name" value="SAM-dependent_MTases_sf"/>
</dbReference>
<evidence type="ECO:0000256" key="3">
    <source>
        <dbReference type="ARBA" id="ARBA00022553"/>
    </source>
</evidence>
<feature type="region of interest" description="C-terminal hotdog fold" evidence="7">
    <location>
        <begin position="1431"/>
        <end position="1583"/>
    </location>
</feature>
<accession>A0A8H6CIZ5</accession>
<dbReference type="Gene3D" id="3.40.366.10">
    <property type="entry name" value="Malonyl-Coenzyme A Acyl Carrier Protein, domain 2"/>
    <property type="match status" value="2"/>
</dbReference>
<evidence type="ECO:0000256" key="7">
    <source>
        <dbReference type="PROSITE-ProRule" id="PRU01363"/>
    </source>
</evidence>